<keyword evidence="1" id="KW-0479">Metal-binding</keyword>
<dbReference type="GO" id="GO:0008270">
    <property type="term" value="F:zinc ion binding"/>
    <property type="evidence" value="ECO:0007669"/>
    <property type="project" value="UniProtKB-KW"/>
</dbReference>
<keyword evidence="5" id="KW-1185">Reference proteome</keyword>
<evidence type="ECO:0000259" key="3">
    <source>
        <dbReference type="PROSITE" id="PS50158"/>
    </source>
</evidence>
<accession>A0A7R9KP91</accession>
<feature type="compositionally biased region" description="Polar residues" evidence="2">
    <location>
        <begin position="93"/>
        <end position="108"/>
    </location>
</feature>
<dbReference type="AlphaFoldDB" id="A0A7R9KP91"/>
<feature type="compositionally biased region" description="Polar residues" evidence="2">
    <location>
        <begin position="41"/>
        <end position="52"/>
    </location>
</feature>
<evidence type="ECO:0000256" key="2">
    <source>
        <dbReference type="SAM" id="MobiDB-lite"/>
    </source>
</evidence>
<protein>
    <recommendedName>
        <fullName evidence="3">CCHC-type domain-containing protein</fullName>
    </recommendedName>
</protein>
<sequence>SRPMTCYNCQETGHGSRDCTKPKVSRPRQQTNGGGGGTDEWGTSDSVKATTNGATDDFDWGGTGGDSGRQTPSAALSAETSGRRLCSNHSKRNNQSATARRNSLTSTATANGLTCLIQSKDIKTLNKLGDGSFGTH</sequence>
<dbReference type="Gene3D" id="4.10.60.10">
    <property type="entry name" value="Zinc finger, CCHC-type"/>
    <property type="match status" value="1"/>
</dbReference>
<name>A0A7R9KP91_9ACAR</name>
<dbReference type="EMBL" id="OC858787">
    <property type="protein sequence ID" value="CAD7626855.1"/>
    <property type="molecule type" value="Genomic_DNA"/>
</dbReference>
<organism evidence="4">
    <name type="scientific">Medioppia subpectinata</name>
    <dbReference type="NCBI Taxonomy" id="1979941"/>
    <lineage>
        <taxon>Eukaryota</taxon>
        <taxon>Metazoa</taxon>
        <taxon>Ecdysozoa</taxon>
        <taxon>Arthropoda</taxon>
        <taxon>Chelicerata</taxon>
        <taxon>Arachnida</taxon>
        <taxon>Acari</taxon>
        <taxon>Acariformes</taxon>
        <taxon>Sarcoptiformes</taxon>
        <taxon>Oribatida</taxon>
        <taxon>Brachypylina</taxon>
        <taxon>Oppioidea</taxon>
        <taxon>Oppiidae</taxon>
        <taxon>Medioppia</taxon>
    </lineage>
</organism>
<feature type="compositionally biased region" description="Polar residues" evidence="2">
    <location>
        <begin position="69"/>
        <end position="80"/>
    </location>
</feature>
<dbReference type="InterPro" id="IPR001878">
    <property type="entry name" value="Znf_CCHC"/>
</dbReference>
<dbReference type="Proteomes" id="UP000759131">
    <property type="component" value="Unassembled WGS sequence"/>
</dbReference>
<feature type="domain" description="CCHC-type" evidence="3">
    <location>
        <begin position="6"/>
        <end position="21"/>
    </location>
</feature>
<gene>
    <name evidence="4" type="ORF">OSB1V03_LOCUS7287</name>
</gene>
<evidence type="ECO:0000313" key="4">
    <source>
        <dbReference type="EMBL" id="CAD7626855.1"/>
    </source>
</evidence>
<dbReference type="EMBL" id="CAJPIZ010004212">
    <property type="protein sequence ID" value="CAG2107285.1"/>
    <property type="molecule type" value="Genomic_DNA"/>
</dbReference>
<dbReference type="OrthoDB" id="635774at2759"/>
<keyword evidence="1" id="KW-0862">Zinc</keyword>
<dbReference type="SUPFAM" id="SSF57756">
    <property type="entry name" value="Retrovirus zinc finger-like domains"/>
    <property type="match status" value="1"/>
</dbReference>
<feature type="non-terminal residue" evidence="4">
    <location>
        <position position="136"/>
    </location>
</feature>
<dbReference type="InterPro" id="IPR036875">
    <property type="entry name" value="Znf_CCHC_sf"/>
</dbReference>
<keyword evidence="1" id="KW-0863">Zinc-finger</keyword>
<dbReference type="SMART" id="SM00343">
    <property type="entry name" value="ZnF_C2HC"/>
    <property type="match status" value="1"/>
</dbReference>
<reference evidence="4" key="1">
    <citation type="submission" date="2020-11" db="EMBL/GenBank/DDBJ databases">
        <authorList>
            <person name="Tran Van P."/>
        </authorList>
    </citation>
    <scope>NUCLEOTIDE SEQUENCE</scope>
</reference>
<dbReference type="Pfam" id="PF00098">
    <property type="entry name" value="zf-CCHC"/>
    <property type="match status" value="1"/>
</dbReference>
<evidence type="ECO:0000256" key="1">
    <source>
        <dbReference type="PROSITE-ProRule" id="PRU00047"/>
    </source>
</evidence>
<dbReference type="GO" id="GO:0003676">
    <property type="term" value="F:nucleic acid binding"/>
    <property type="evidence" value="ECO:0007669"/>
    <property type="project" value="InterPro"/>
</dbReference>
<evidence type="ECO:0000313" key="5">
    <source>
        <dbReference type="Proteomes" id="UP000759131"/>
    </source>
</evidence>
<feature type="region of interest" description="Disordered" evidence="2">
    <location>
        <begin position="1"/>
        <end position="108"/>
    </location>
</feature>
<proteinExistence type="predicted"/>
<dbReference type="PROSITE" id="PS50158">
    <property type="entry name" value="ZF_CCHC"/>
    <property type="match status" value="1"/>
</dbReference>